<reference evidence="3" key="1">
    <citation type="journal article" date="2019" name="Int. J. Syst. Evol. Microbiol.">
        <title>The Global Catalogue of Microorganisms (GCM) 10K type strain sequencing project: providing services to taxonomists for standard genome sequencing and annotation.</title>
        <authorList>
            <consortium name="The Broad Institute Genomics Platform"/>
            <consortium name="The Broad Institute Genome Sequencing Center for Infectious Disease"/>
            <person name="Wu L."/>
            <person name="Ma J."/>
        </authorList>
    </citation>
    <scope>NUCLEOTIDE SEQUENCE [LARGE SCALE GENOMIC DNA]</scope>
    <source>
        <strain evidence="3">JCM 18410</strain>
    </source>
</reference>
<sequence>MDEYAADTYGERFAASYDEIFADFTPRPAQIELLRRLAGPHAAVELGVGTGRVAIPLARSGVPVVGVDTSAAMLDQLARKAAGLPVQPVLGDATAPELAPELKAGVAYTVFNTFFMLPGRAAQAACLKNVRALLQPGGAFVVEVFVPRPELIAPVRIKSFTATEVVLQVSQHVAGEQRMDSQDVVLRHGAPVQLMPTQVHYLTPHQLDLLAEESGLALESRHADWDGAEFTPDSAKHVSVYRRLP</sequence>
<dbReference type="Proteomes" id="UP001500124">
    <property type="component" value="Unassembled WGS sequence"/>
</dbReference>
<evidence type="ECO:0000259" key="1">
    <source>
        <dbReference type="Pfam" id="PF13649"/>
    </source>
</evidence>
<name>A0ABP9LLJ2_9ACTN</name>
<comment type="caution">
    <text evidence="2">The sequence shown here is derived from an EMBL/GenBank/DDBJ whole genome shotgun (WGS) entry which is preliminary data.</text>
</comment>
<dbReference type="Gene3D" id="2.20.25.570">
    <property type="match status" value="1"/>
</dbReference>
<proteinExistence type="predicted"/>
<dbReference type="GO" id="GO:0008168">
    <property type="term" value="F:methyltransferase activity"/>
    <property type="evidence" value="ECO:0007669"/>
    <property type="project" value="UniProtKB-KW"/>
</dbReference>
<dbReference type="InterPro" id="IPR041698">
    <property type="entry name" value="Methyltransf_25"/>
</dbReference>
<dbReference type="Gene3D" id="3.40.50.150">
    <property type="entry name" value="Vaccinia Virus protein VP39"/>
    <property type="match status" value="1"/>
</dbReference>
<dbReference type="InterPro" id="IPR029063">
    <property type="entry name" value="SAM-dependent_MTases_sf"/>
</dbReference>
<protein>
    <submittedName>
        <fullName evidence="2">Class I SAM-dependent methyltransferase</fullName>
    </submittedName>
</protein>
<dbReference type="Pfam" id="PF13649">
    <property type="entry name" value="Methyltransf_25"/>
    <property type="match status" value="1"/>
</dbReference>
<dbReference type="EMBL" id="BAABKC010000141">
    <property type="protein sequence ID" value="GAA5080940.1"/>
    <property type="molecule type" value="Genomic_DNA"/>
</dbReference>
<keyword evidence="3" id="KW-1185">Reference proteome</keyword>
<feature type="domain" description="Methyltransferase" evidence="1">
    <location>
        <begin position="44"/>
        <end position="138"/>
    </location>
</feature>
<gene>
    <name evidence="2" type="ORF">GCM10023336_74470</name>
</gene>
<accession>A0ABP9LLJ2</accession>
<dbReference type="CDD" id="cd02440">
    <property type="entry name" value="AdoMet_MTases"/>
    <property type="match status" value="1"/>
</dbReference>
<evidence type="ECO:0000313" key="3">
    <source>
        <dbReference type="Proteomes" id="UP001500124"/>
    </source>
</evidence>
<dbReference type="GO" id="GO:0032259">
    <property type="term" value="P:methylation"/>
    <property type="evidence" value="ECO:0007669"/>
    <property type="project" value="UniProtKB-KW"/>
</dbReference>
<keyword evidence="2" id="KW-0489">Methyltransferase</keyword>
<organism evidence="2 3">
    <name type="scientific">Streptomyces similanensis</name>
    <dbReference type="NCBI Taxonomy" id="1274988"/>
    <lineage>
        <taxon>Bacteria</taxon>
        <taxon>Bacillati</taxon>
        <taxon>Actinomycetota</taxon>
        <taxon>Actinomycetes</taxon>
        <taxon>Kitasatosporales</taxon>
        <taxon>Streptomycetaceae</taxon>
        <taxon>Streptomyces</taxon>
    </lineage>
</organism>
<dbReference type="RefSeq" id="WP_176150049.1">
    <property type="nucleotide sequence ID" value="NZ_BAABKC010000141.1"/>
</dbReference>
<dbReference type="SUPFAM" id="SSF53335">
    <property type="entry name" value="S-adenosyl-L-methionine-dependent methyltransferases"/>
    <property type="match status" value="1"/>
</dbReference>
<evidence type="ECO:0000313" key="2">
    <source>
        <dbReference type="EMBL" id="GAA5080940.1"/>
    </source>
</evidence>
<keyword evidence="2" id="KW-0808">Transferase</keyword>